<dbReference type="SUPFAM" id="SSF57924">
    <property type="entry name" value="Inhibitor of apoptosis (IAP) repeat"/>
    <property type="match status" value="1"/>
</dbReference>
<dbReference type="Gene3D" id="3.90.320.10">
    <property type="match status" value="1"/>
</dbReference>
<keyword evidence="2" id="KW-0255">Endonuclease</keyword>
<dbReference type="InterPro" id="IPR011335">
    <property type="entry name" value="Restrct_endonuc-II-like"/>
</dbReference>
<dbReference type="InterPro" id="IPR034720">
    <property type="entry name" value="Viral_alk_exo"/>
</dbReference>
<dbReference type="PANTHER" id="PTHR46609">
    <property type="entry name" value="EXONUCLEASE, PHAGE-TYPE/RECB, C-TERMINAL DOMAIN-CONTAINING PROTEIN"/>
    <property type="match status" value="1"/>
</dbReference>
<organism evidence="5">
    <name type="scientific">Plutella xylostella granulovirus</name>
    <dbReference type="NCBI Taxonomy" id="98383"/>
    <lineage>
        <taxon>Viruses</taxon>
        <taxon>Viruses incertae sedis</taxon>
        <taxon>Naldaviricetes</taxon>
        <taxon>Lefavirales</taxon>
        <taxon>Baculoviridae</taxon>
        <taxon>Betabaculovirus</taxon>
        <taxon>Betabaculovirus pluxylostellae</taxon>
    </lineage>
</organism>
<dbReference type="InterPro" id="IPR051703">
    <property type="entry name" value="NF-kappa-B_Signaling_Reg"/>
</dbReference>
<dbReference type="PANTHER" id="PTHR46609:SF8">
    <property type="entry name" value="YQAJ VIRAL RECOMBINASE DOMAIN-CONTAINING PROTEIN"/>
    <property type="match status" value="1"/>
</dbReference>
<keyword evidence="4" id="KW-0269">Exonuclease</keyword>
<dbReference type="EMBL" id="KU666537">
    <property type="protein sequence ID" value="ANY57625.1"/>
    <property type="molecule type" value="Genomic_DNA"/>
</dbReference>
<evidence type="ECO:0000256" key="2">
    <source>
        <dbReference type="ARBA" id="ARBA00022759"/>
    </source>
</evidence>
<dbReference type="Pfam" id="PF01771">
    <property type="entry name" value="Viral_alk_exo"/>
    <property type="match status" value="1"/>
</dbReference>
<evidence type="ECO:0000256" key="3">
    <source>
        <dbReference type="ARBA" id="ARBA00022801"/>
    </source>
</evidence>
<keyword evidence="3" id="KW-0378">Hydrolase</keyword>
<dbReference type="GO" id="GO:0004527">
    <property type="term" value="F:exonuclease activity"/>
    <property type="evidence" value="ECO:0007669"/>
    <property type="project" value="UniProtKB-KW"/>
</dbReference>
<accession>A0A1B2CSJ6</accession>
<sequence length="378" mass="43538">MADKLTGYQCGLSDKYCLENYASRLTAAHRNTKREIYELEKATRGQSKNNLWKLLRINRKTASKSTYFSGDTEAMRYGIEHEDLIKKNCIVIDVLCAEIENKLNASVRERVLECGLFLTELGLFSASPDGYFVLDDGRLVTMEIKCPFTYKDSSLEQIISGFNNRSRYRIPNTAFSVNKTGPVDIRVEKLNEHYRQMQWQMYVTGAIMAVYLVMIGDTPHVYFVDRDEKLTKEIGERELNEFNRIVSDNNKKKYLLMEVNRLKTFDSASTHSKLLAKNGFYQWYGQIICYFCNLKYELDMGVAAILDNHKLCDKTNNVKLISIAHPSYIKLQKRIDSITSTGDRVELAQRGFFEQNGVLSLFCCGGAVHNQDCQYEEM</sequence>
<dbReference type="InterPro" id="IPR011604">
    <property type="entry name" value="PDDEXK-like_dom_sf"/>
</dbReference>
<evidence type="ECO:0000256" key="1">
    <source>
        <dbReference type="ARBA" id="ARBA00022722"/>
    </source>
</evidence>
<protein>
    <submittedName>
        <fullName evidence="5">PlxyGVORF106 protein</fullName>
    </submittedName>
</protein>
<reference evidence="5" key="1">
    <citation type="journal article" date="2016" name="Arch. Virol.">
        <title>The comparative analysis of complete genome sequences from two South African betabaculoviruses: Phthorimaea operculella granulovirus and Plutella xylostella granulovirus.</title>
        <authorList>
            <person name="Jukes M.D."/>
            <person name="Motsoeneng B.M."/>
            <person name="Knox C.M."/>
            <person name="Hill M.P."/>
            <person name="Moore S.D."/>
        </authorList>
    </citation>
    <scope>NUCLEOTIDE SEQUENCE</scope>
    <source>
        <strain evidence="5">SA</strain>
    </source>
</reference>
<dbReference type="SUPFAM" id="SSF52980">
    <property type="entry name" value="Restriction endonuclease-like"/>
    <property type="match status" value="1"/>
</dbReference>
<keyword evidence="1" id="KW-0540">Nuclease</keyword>
<gene>
    <name evidence="5" type="primary">PlxyGV106</name>
</gene>
<name>A0A1B2CSJ6_9BBAC</name>
<evidence type="ECO:0000256" key="4">
    <source>
        <dbReference type="ARBA" id="ARBA00022839"/>
    </source>
</evidence>
<dbReference type="GO" id="GO:0004519">
    <property type="term" value="F:endonuclease activity"/>
    <property type="evidence" value="ECO:0007669"/>
    <property type="project" value="UniProtKB-KW"/>
</dbReference>
<proteinExistence type="predicted"/>
<evidence type="ECO:0000313" key="5">
    <source>
        <dbReference type="EMBL" id="ANY57625.1"/>
    </source>
</evidence>